<keyword evidence="6" id="KW-0391">Immunity</keyword>
<keyword evidence="5 9" id="KW-0732">Signal</keyword>
<feature type="domain" description="Ig-like" evidence="10">
    <location>
        <begin position="20"/>
        <end position="108"/>
    </location>
</feature>
<dbReference type="InterPro" id="IPR013106">
    <property type="entry name" value="Ig_V-set"/>
</dbReference>
<keyword evidence="4" id="KW-0964">Secreted</keyword>
<evidence type="ECO:0000256" key="8">
    <source>
        <dbReference type="ARBA" id="ARBA00023319"/>
    </source>
</evidence>
<dbReference type="Proteomes" id="UP000694422">
    <property type="component" value="Unplaced"/>
</dbReference>
<reference evidence="11" key="2">
    <citation type="submission" date="2025-09" db="UniProtKB">
        <authorList>
            <consortium name="Ensembl"/>
        </authorList>
    </citation>
    <scope>IDENTIFICATION</scope>
</reference>
<dbReference type="InterPro" id="IPR036179">
    <property type="entry name" value="Ig-like_dom_sf"/>
</dbReference>
<dbReference type="SMART" id="SM00406">
    <property type="entry name" value="IGv"/>
    <property type="match status" value="1"/>
</dbReference>
<protein>
    <recommendedName>
        <fullName evidence="10">Ig-like domain-containing protein</fullName>
    </recommendedName>
</protein>
<dbReference type="AlphaFoldDB" id="A0A8C9UML4"/>
<dbReference type="FunFam" id="2.60.40.10:FF:000620">
    <property type="entry name" value="Immunoglobulin lambda locus"/>
    <property type="match status" value="1"/>
</dbReference>
<dbReference type="InterPro" id="IPR003599">
    <property type="entry name" value="Ig_sub"/>
</dbReference>
<dbReference type="GO" id="GO:0005576">
    <property type="term" value="C:extracellular region"/>
    <property type="evidence" value="ECO:0007669"/>
    <property type="project" value="UniProtKB-SubCell"/>
</dbReference>
<feature type="signal peptide" evidence="9">
    <location>
        <begin position="1"/>
        <end position="19"/>
    </location>
</feature>
<evidence type="ECO:0000256" key="5">
    <source>
        <dbReference type="ARBA" id="ARBA00022729"/>
    </source>
</evidence>
<dbReference type="InterPro" id="IPR007110">
    <property type="entry name" value="Ig-like_dom"/>
</dbReference>
<dbReference type="Gene3D" id="2.60.40.10">
    <property type="entry name" value="Immunoglobulins"/>
    <property type="match status" value="1"/>
</dbReference>
<evidence type="ECO:0000256" key="7">
    <source>
        <dbReference type="ARBA" id="ARBA00023136"/>
    </source>
</evidence>
<dbReference type="PANTHER" id="PTHR23267">
    <property type="entry name" value="IMMUNOGLOBULIN LIGHT CHAIN"/>
    <property type="match status" value="1"/>
</dbReference>
<reference evidence="11" key="1">
    <citation type="submission" date="2025-08" db="UniProtKB">
        <authorList>
            <consortium name="Ensembl"/>
        </authorList>
    </citation>
    <scope>IDENTIFICATION</scope>
</reference>
<keyword evidence="12" id="KW-1185">Reference proteome</keyword>
<dbReference type="Ensembl" id="ENSSDAT00000008387.1">
    <property type="protein sequence ID" value="ENSSDAP00000007370.1"/>
    <property type="gene ID" value="ENSSDAG00000006746.1"/>
</dbReference>
<evidence type="ECO:0000256" key="4">
    <source>
        <dbReference type="ARBA" id="ARBA00022525"/>
    </source>
</evidence>
<evidence type="ECO:0000259" key="10">
    <source>
        <dbReference type="PROSITE" id="PS50835"/>
    </source>
</evidence>
<dbReference type="Pfam" id="PF07686">
    <property type="entry name" value="V-set"/>
    <property type="match status" value="1"/>
</dbReference>
<evidence type="ECO:0000256" key="9">
    <source>
        <dbReference type="SAM" id="SignalP"/>
    </source>
</evidence>
<dbReference type="InterPro" id="IPR013783">
    <property type="entry name" value="Ig-like_fold"/>
</dbReference>
<keyword evidence="8" id="KW-0393">Immunoglobulin domain</keyword>
<dbReference type="GO" id="GO:0002376">
    <property type="term" value="P:immune system process"/>
    <property type="evidence" value="ECO:0007669"/>
    <property type="project" value="UniProtKB-KW"/>
</dbReference>
<evidence type="ECO:0000256" key="1">
    <source>
        <dbReference type="ARBA" id="ARBA00004236"/>
    </source>
</evidence>
<evidence type="ECO:0000313" key="11">
    <source>
        <dbReference type="Ensembl" id="ENSSDAP00000007370.1"/>
    </source>
</evidence>
<evidence type="ECO:0000256" key="6">
    <source>
        <dbReference type="ARBA" id="ARBA00022859"/>
    </source>
</evidence>
<evidence type="ECO:0000313" key="12">
    <source>
        <dbReference type="Proteomes" id="UP000694422"/>
    </source>
</evidence>
<dbReference type="InterPro" id="IPR050150">
    <property type="entry name" value="IgV_Light_Chain"/>
</dbReference>
<comment type="subcellular location">
    <subcellularLocation>
        <location evidence="1">Cell membrane</location>
    </subcellularLocation>
    <subcellularLocation>
        <location evidence="2">Secreted</location>
    </subcellularLocation>
</comment>
<evidence type="ECO:0000256" key="3">
    <source>
        <dbReference type="ARBA" id="ARBA00022475"/>
    </source>
</evidence>
<dbReference type="GO" id="GO:0005886">
    <property type="term" value="C:plasma membrane"/>
    <property type="evidence" value="ECO:0007669"/>
    <property type="project" value="UniProtKB-SubCell"/>
</dbReference>
<evidence type="ECO:0000256" key="2">
    <source>
        <dbReference type="ARBA" id="ARBA00004613"/>
    </source>
</evidence>
<accession>A0A8C9UML4</accession>
<keyword evidence="7" id="KW-0472">Membrane</keyword>
<sequence>MTWTAFLLSLLAHYTGSVASYVLTQPSSVSVTPGQTARITCGGNNIGSKSVYWYQQKPAQAPLLVIYYDSTRPTGIPDRFTGSNSGNTATLTIGGAQAGDEADYYCQVWDSGAAHSDTCRQGSETKTFHQPGTKGLFLLWHPDTREHATCCGGRVLPSLSRYS</sequence>
<keyword evidence="3" id="KW-1003">Cell membrane</keyword>
<dbReference type="SUPFAM" id="SSF48726">
    <property type="entry name" value="Immunoglobulin"/>
    <property type="match status" value="1"/>
</dbReference>
<proteinExistence type="predicted"/>
<feature type="chain" id="PRO_5034296567" description="Ig-like domain-containing protein" evidence="9">
    <location>
        <begin position="20"/>
        <end position="163"/>
    </location>
</feature>
<name>A0A8C9UML4_SPEDA</name>
<dbReference type="SMART" id="SM00409">
    <property type="entry name" value="IG"/>
    <property type="match status" value="1"/>
</dbReference>
<dbReference type="PROSITE" id="PS50835">
    <property type="entry name" value="IG_LIKE"/>
    <property type="match status" value="1"/>
</dbReference>
<organism evidence="11 12">
    <name type="scientific">Spermophilus dauricus</name>
    <name type="common">Daurian ground squirrel</name>
    <dbReference type="NCBI Taxonomy" id="99837"/>
    <lineage>
        <taxon>Eukaryota</taxon>
        <taxon>Metazoa</taxon>
        <taxon>Chordata</taxon>
        <taxon>Craniata</taxon>
        <taxon>Vertebrata</taxon>
        <taxon>Euteleostomi</taxon>
        <taxon>Mammalia</taxon>
        <taxon>Eutheria</taxon>
        <taxon>Euarchontoglires</taxon>
        <taxon>Glires</taxon>
        <taxon>Rodentia</taxon>
        <taxon>Sciuromorpha</taxon>
        <taxon>Sciuridae</taxon>
        <taxon>Xerinae</taxon>
        <taxon>Marmotini</taxon>
        <taxon>Spermophilus</taxon>
    </lineage>
</organism>